<protein>
    <submittedName>
        <fullName evidence="1">Uncharacterized protein</fullName>
    </submittedName>
</protein>
<name>A0AAU7CKU1_9BACT</name>
<reference evidence="1" key="1">
    <citation type="submission" date="2024-05" db="EMBL/GenBank/DDBJ databases">
        <title>Planctomycetes of the genus Singulisphaera possess chitinolytic capabilities.</title>
        <authorList>
            <person name="Ivanova A."/>
        </authorList>
    </citation>
    <scope>NUCLEOTIDE SEQUENCE</scope>
    <source>
        <strain evidence="1">Ch08T</strain>
    </source>
</reference>
<sequence length="443" mass="49405">MSSGRITPNKRAAIRAALRKFGGNKRAAMRETQASWRTVRDVANEPAIEAGGDGASLESVRETEQMASLLNSVDEGPPQVDETPAEPVDPIEAERAKIDTRRDRHREQDLIKQIAGERSFRSFLEALMKEVAPRIEPPPAYKPPKVSSDTSNETLLQLWSDWHAYETVKSERVFGLNQYDGPTMANRVKTLVDSSLAIKNRMERGGWLFKRLVVGCNGDFVSGTIHEVERHSDAPSVIHAVYGTGLTLAAALRDLSPHFETIDVYCTSGNHGRLPDARRMQQKDPARNWDTAIYLYAKTALRDVPNIKFHIPESYAVLYTIEGHNFLQTHGHDIKSWNSIPYYGIDRYGRNINALLTANSMPIHYFMISHFHSLGGTPAAGGETFINGSLIGGTEFSVNALGKSDLPKQWMFGVHRKYGVASRWPIIAEGGTESYPAFPWEDN</sequence>
<accession>A0AAU7CKU1</accession>
<proteinExistence type="predicted"/>
<evidence type="ECO:0000313" key="1">
    <source>
        <dbReference type="EMBL" id="XBH05703.1"/>
    </source>
</evidence>
<gene>
    <name evidence="1" type="ORF">V5E97_06680</name>
</gene>
<dbReference type="EMBL" id="CP155447">
    <property type="protein sequence ID" value="XBH05703.1"/>
    <property type="molecule type" value="Genomic_DNA"/>
</dbReference>
<dbReference type="RefSeq" id="WP_406698552.1">
    <property type="nucleotide sequence ID" value="NZ_CP155447.1"/>
</dbReference>
<dbReference type="AlphaFoldDB" id="A0AAU7CKU1"/>
<organism evidence="1">
    <name type="scientific">Singulisphaera sp. Ch08</name>
    <dbReference type="NCBI Taxonomy" id="3120278"/>
    <lineage>
        <taxon>Bacteria</taxon>
        <taxon>Pseudomonadati</taxon>
        <taxon>Planctomycetota</taxon>
        <taxon>Planctomycetia</taxon>
        <taxon>Isosphaerales</taxon>
        <taxon>Isosphaeraceae</taxon>
        <taxon>Singulisphaera</taxon>
    </lineage>
</organism>